<dbReference type="Proteomes" id="UP001589575">
    <property type="component" value="Unassembled WGS sequence"/>
</dbReference>
<reference evidence="1 2" key="1">
    <citation type="submission" date="2024-09" db="EMBL/GenBank/DDBJ databases">
        <authorList>
            <person name="Sun Q."/>
            <person name="Mori K."/>
        </authorList>
    </citation>
    <scope>NUCLEOTIDE SEQUENCE [LARGE SCALE GENOMIC DNA]</scope>
    <source>
        <strain evidence="1 2">CCM 7609</strain>
    </source>
</reference>
<organism evidence="1 2">
    <name type="scientific">Citricoccus parietis</name>
    <dbReference type="NCBI Taxonomy" id="592307"/>
    <lineage>
        <taxon>Bacteria</taxon>
        <taxon>Bacillati</taxon>
        <taxon>Actinomycetota</taxon>
        <taxon>Actinomycetes</taxon>
        <taxon>Micrococcales</taxon>
        <taxon>Micrococcaceae</taxon>
        <taxon>Citricoccus</taxon>
    </lineage>
</organism>
<evidence type="ECO:0000313" key="1">
    <source>
        <dbReference type="EMBL" id="MFB9075534.1"/>
    </source>
</evidence>
<evidence type="ECO:0000313" key="2">
    <source>
        <dbReference type="Proteomes" id="UP001589575"/>
    </source>
</evidence>
<gene>
    <name evidence="1" type="ORF">ACFFX0_31975</name>
</gene>
<protein>
    <submittedName>
        <fullName evidence="1">Uncharacterized protein</fullName>
    </submittedName>
</protein>
<sequence>MGTTCPGSCHDCGRMPARVRAWRQKTASSSAGTFSRRGGASI</sequence>
<keyword evidence="2" id="KW-1185">Reference proteome</keyword>
<dbReference type="EMBL" id="JBHMFI010000023">
    <property type="protein sequence ID" value="MFB9075534.1"/>
    <property type="molecule type" value="Genomic_DNA"/>
</dbReference>
<comment type="caution">
    <text evidence="1">The sequence shown here is derived from an EMBL/GenBank/DDBJ whole genome shotgun (WGS) entry which is preliminary data.</text>
</comment>
<name>A0ABV5G9F2_9MICC</name>
<accession>A0ABV5G9F2</accession>
<proteinExistence type="predicted"/>